<dbReference type="GO" id="GO:0016787">
    <property type="term" value="F:hydrolase activity"/>
    <property type="evidence" value="ECO:0007669"/>
    <property type="project" value="UniProtKB-KW"/>
</dbReference>
<dbReference type="Pfam" id="PF00561">
    <property type="entry name" value="Abhydrolase_1"/>
    <property type="match status" value="1"/>
</dbReference>
<feature type="region of interest" description="Disordered" evidence="2">
    <location>
        <begin position="277"/>
        <end position="342"/>
    </location>
</feature>
<dbReference type="Gene3D" id="3.40.50.1820">
    <property type="entry name" value="alpha/beta hydrolase"/>
    <property type="match status" value="1"/>
</dbReference>
<feature type="domain" description="AB hydrolase-1" evidence="3">
    <location>
        <begin position="25"/>
        <end position="258"/>
    </location>
</feature>
<evidence type="ECO:0000313" key="5">
    <source>
        <dbReference type="Proteomes" id="UP001431313"/>
    </source>
</evidence>
<dbReference type="PANTHER" id="PTHR43798:SF31">
    <property type="entry name" value="AB HYDROLASE SUPERFAMILY PROTEIN YCLE"/>
    <property type="match status" value="1"/>
</dbReference>
<evidence type="ECO:0000256" key="2">
    <source>
        <dbReference type="SAM" id="MobiDB-lite"/>
    </source>
</evidence>
<protein>
    <submittedName>
        <fullName evidence="4">Alpha/beta hydrolase</fullName>
    </submittedName>
</protein>
<accession>A0ABT2CDU5</accession>
<keyword evidence="5" id="KW-1185">Reference proteome</keyword>
<dbReference type="PANTHER" id="PTHR43798">
    <property type="entry name" value="MONOACYLGLYCEROL LIPASE"/>
    <property type="match status" value="1"/>
</dbReference>
<sequence length="342" mass="34881">MPHAHLNGGTVVYDDTPAASGDGAPVLLINGIGGGRRVWELHQTPALVRAGHRVVAPDNRGIIPDAHAPEDVTLEGMAADAAALIEHLDLGPCRVVGFSMGVNVVAELLLKRPELVHQAVLMAGRATPRRFSDAILRAARDLHDGGAAVPGSHHAVFSALTYLSPHTLRDERVVRDWLEVFEYAPPLSGPGIRAQYAVLDRLRPLDDYRSITTPLLCLGFSDDVVVPAEATEEIARTVPGARYRTVERCGHYGFLERPAEVNAALLDFFAEGRGDTGAAGTAGTPGAAAAGVPGTAGTPGAAAAGTATDSTGASGAAAAAGSATGGAPGSGAAARTAGGERG</sequence>
<dbReference type="Proteomes" id="UP001431313">
    <property type="component" value="Unassembled WGS sequence"/>
</dbReference>
<evidence type="ECO:0000313" key="4">
    <source>
        <dbReference type="EMBL" id="MCS0634804.1"/>
    </source>
</evidence>
<name>A0ABT2CDU5_9ACTN</name>
<feature type="compositionally biased region" description="Low complexity" evidence="2">
    <location>
        <begin position="277"/>
        <end position="322"/>
    </location>
</feature>
<gene>
    <name evidence="4" type="ORF">NX801_03850</name>
</gene>
<dbReference type="EMBL" id="JANUGQ010000002">
    <property type="protein sequence ID" value="MCS0634804.1"/>
    <property type="molecule type" value="Genomic_DNA"/>
</dbReference>
<organism evidence="4 5">
    <name type="scientific">Streptomyces pyxinae</name>
    <dbReference type="NCBI Taxonomy" id="2970734"/>
    <lineage>
        <taxon>Bacteria</taxon>
        <taxon>Bacillati</taxon>
        <taxon>Actinomycetota</taxon>
        <taxon>Actinomycetes</taxon>
        <taxon>Kitasatosporales</taxon>
        <taxon>Streptomycetaceae</taxon>
        <taxon>Streptomyces</taxon>
    </lineage>
</organism>
<keyword evidence="1 4" id="KW-0378">Hydrolase</keyword>
<dbReference type="InterPro" id="IPR029058">
    <property type="entry name" value="AB_hydrolase_fold"/>
</dbReference>
<evidence type="ECO:0000256" key="1">
    <source>
        <dbReference type="ARBA" id="ARBA00022801"/>
    </source>
</evidence>
<feature type="compositionally biased region" description="Low complexity" evidence="2">
    <location>
        <begin position="330"/>
        <end position="342"/>
    </location>
</feature>
<proteinExistence type="predicted"/>
<dbReference type="RefSeq" id="WP_258785440.1">
    <property type="nucleotide sequence ID" value="NZ_JANUGQ010000002.1"/>
</dbReference>
<evidence type="ECO:0000259" key="3">
    <source>
        <dbReference type="Pfam" id="PF00561"/>
    </source>
</evidence>
<dbReference type="InterPro" id="IPR000073">
    <property type="entry name" value="AB_hydrolase_1"/>
</dbReference>
<dbReference type="InterPro" id="IPR050266">
    <property type="entry name" value="AB_hydrolase_sf"/>
</dbReference>
<comment type="caution">
    <text evidence="4">The sequence shown here is derived from an EMBL/GenBank/DDBJ whole genome shotgun (WGS) entry which is preliminary data.</text>
</comment>
<reference evidence="4" key="1">
    <citation type="submission" date="2022-08" db="EMBL/GenBank/DDBJ databases">
        <authorList>
            <person name="Somphong A."/>
            <person name="Phongsopitanun W."/>
        </authorList>
    </citation>
    <scope>NUCLEOTIDE SEQUENCE</scope>
    <source>
        <strain evidence="4">LP05-1</strain>
    </source>
</reference>
<dbReference type="SUPFAM" id="SSF53474">
    <property type="entry name" value="alpha/beta-Hydrolases"/>
    <property type="match status" value="1"/>
</dbReference>